<dbReference type="Proteomes" id="UP000722165">
    <property type="component" value="Unassembled WGS sequence"/>
</dbReference>
<organism evidence="5 6">
    <name type="scientific">Advenella alkanexedens</name>
    <dbReference type="NCBI Taxonomy" id="1481665"/>
    <lineage>
        <taxon>Bacteria</taxon>
        <taxon>Pseudomonadati</taxon>
        <taxon>Pseudomonadota</taxon>
        <taxon>Betaproteobacteria</taxon>
        <taxon>Burkholderiales</taxon>
        <taxon>Alcaligenaceae</taxon>
    </lineage>
</organism>
<evidence type="ECO:0000256" key="2">
    <source>
        <dbReference type="ARBA" id="ARBA00023125"/>
    </source>
</evidence>
<reference evidence="5 6" key="1">
    <citation type="submission" date="2021-06" db="EMBL/GenBank/DDBJ databases">
        <authorList>
            <person name="Lu T."/>
            <person name="Wang Q."/>
            <person name="Han X."/>
        </authorList>
    </citation>
    <scope>NUCLEOTIDE SEQUENCE [LARGE SCALE GENOMIC DNA]</scope>
    <source>
        <strain evidence="5 6">LAM0050</strain>
    </source>
</reference>
<dbReference type="InterPro" id="IPR011991">
    <property type="entry name" value="ArsR-like_HTH"/>
</dbReference>
<dbReference type="PRINTS" id="PR00778">
    <property type="entry name" value="HTHARSR"/>
</dbReference>
<protein>
    <submittedName>
        <fullName evidence="5">Metalloregulator ArsR/SmtB family transcription factor</fullName>
    </submittedName>
</protein>
<dbReference type="NCBIfam" id="NF033788">
    <property type="entry name" value="HTH_metalloreg"/>
    <property type="match status" value="1"/>
</dbReference>
<evidence type="ECO:0000313" key="5">
    <source>
        <dbReference type="EMBL" id="MBV4396712.1"/>
    </source>
</evidence>
<dbReference type="RefSeq" id="WP_169292918.1">
    <property type="nucleotide sequence ID" value="NZ_CP130490.1"/>
</dbReference>
<dbReference type="Pfam" id="PF01022">
    <property type="entry name" value="HTH_5"/>
    <property type="match status" value="1"/>
</dbReference>
<dbReference type="CDD" id="cd00090">
    <property type="entry name" value="HTH_ARSR"/>
    <property type="match status" value="1"/>
</dbReference>
<dbReference type="Gene3D" id="1.10.10.10">
    <property type="entry name" value="Winged helix-like DNA-binding domain superfamily/Winged helix DNA-binding domain"/>
    <property type="match status" value="1"/>
</dbReference>
<dbReference type="InterPro" id="IPR051081">
    <property type="entry name" value="HTH_MetalResp_TranReg"/>
</dbReference>
<feature type="domain" description="HTH arsR-type" evidence="4">
    <location>
        <begin position="4"/>
        <end position="97"/>
    </location>
</feature>
<name>A0ABS6NM62_9BURK</name>
<evidence type="ECO:0000256" key="3">
    <source>
        <dbReference type="ARBA" id="ARBA00023163"/>
    </source>
</evidence>
<dbReference type="PROSITE" id="PS50987">
    <property type="entry name" value="HTH_ARSR_2"/>
    <property type="match status" value="1"/>
</dbReference>
<evidence type="ECO:0000313" key="6">
    <source>
        <dbReference type="Proteomes" id="UP000722165"/>
    </source>
</evidence>
<dbReference type="PANTHER" id="PTHR33154:SF28">
    <property type="entry name" value="HTH-TYPE TRANSCRIPTIONAL REGULATOR YGAV-RELATED"/>
    <property type="match status" value="1"/>
</dbReference>
<dbReference type="SUPFAM" id="SSF46785">
    <property type="entry name" value="Winged helix' DNA-binding domain"/>
    <property type="match status" value="1"/>
</dbReference>
<dbReference type="InterPro" id="IPR036390">
    <property type="entry name" value="WH_DNA-bd_sf"/>
</dbReference>
<evidence type="ECO:0000259" key="4">
    <source>
        <dbReference type="PROSITE" id="PS50987"/>
    </source>
</evidence>
<keyword evidence="1" id="KW-0805">Transcription regulation</keyword>
<dbReference type="SMART" id="SM00418">
    <property type="entry name" value="HTH_ARSR"/>
    <property type="match status" value="1"/>
</dbReference>
<evidence type="ECO:0000256" key="1">
    <source>
        <dbReference type="ARBA" id="ARBA00023015"/>
    </source>
</evidence>
<comment type="caution">
    <text evidence="5">The sequence shown here is derived from an EMBL/GenBank/DDBJ whole genome shotgun (WGS) entry which is preliminary data.</text>
</comment>
<keyword evidence="2" id="KW-0238">DNA-binding</keyword>
<sequence length="103" mass="11421">MQDMAASAEKAARFLKLIAHPHRLLILCALLESERNVTELTKIVGISQTSMSNHLAKLRSENVVDFTRDQRTLTYRLSTANAEPIIAALYKIYCSGSGAETNQ</sequence>
<dbReference type="PANTHER" id="PTHR33154">
    <property type="entry name" value="TRANSCRIPTIONAL REGULATOR, ARSR FAMILY"/>
    <property type="match status" value="1"/>
</dbReference>
<proteinExistence type="predicted"/>
<keyword evidence="3" id="KW-0804">Transcription</keyword>
<keyword evidence="6" id="KW-1185">Reference proteome</keyword>
<dbReference type="InterPro" id="IPR036388">
    <property type="entry name" value="WH-like_DNA-bd_sf"/>
</dbReference>
<accession>A0ABS6NM62</accession>
<dbReference type="EMBL" id="JAHSPR010000003">
    <property type="protein sequence ID" value="MBV4396712.1"/>
    <property type="molecule type" value="Genomic_DNA"/>
</dbReference>
<dbReference type="InterPro" id="IPR001845">
    <property type="entry name" value="HTH_ArsR_DNA-bd_dom"/>
</dbReference>
<gene>
    <name evidence="5" type="ORF">KU392_05485</name>
</gene>